<dbReference type="AlphaFoldDB" id="A0AAN9AH94"/>
<reference evidence="9 10" key="1">
    <citation type="submission" date="2023-11" db="EMBL/GenBank/DDBJ databases">
        <title>Halocaridina rubra genome assembly.</title>
        <authorList>
            <person name="Smith C."/>
        </authorList>
    </citation>
    <scope>NUCLEOTIDE SEQUENCE [LARGE SCALE GENOMIC DNA]</scope>
    <source>
        <strain evidence="9">EP-1</strain>
        <tissue evidence="9">Whole</tissue>
    </source>
</reference>
<dbReference type="PRINTS" id="PR00112">
    <property type="entry name" value="ACYLPHPHTASE"/>
</dbReference>
<dbReference type="EC" id="3.6.1.7" evidence="2 5"/>
<keyword evidence="3 5" id="KW-0378">Hydrolase</keyword>
<comment type="catalytic activity">
    <reaction evidence="4 5 6">
        <text>an acyl phosphate + H2O = a carboxylate + phosphate + H(+)</text>
        <dbReference type="Rhea" id="RHEA:14965"/>
        <dbReference type="ChEBI" id="CHEBI:15377"/>
        <dbReference type="ChEBI" id="CHEBI:15378"/>
        <dbReference type="ChEBI" id="CHEBI:29067"/>
        <dbReference type="ChEBI" id="CHEBI:43474"/>
        <dbReference type="ChEBI" id="CHEBI:59918"/>
        <dbReference type="EC" id="3.6.1.7"/>
    </reaction>
</comment>
<evidence type="ECO:0000256" key="7">
    <source>
        <dbReference type="RuleBase" id="RU004168"/>
    </source>
</evidence>
<gene>
    <name evidence="9" type="primary">ACYP1</name>
    <name evidence="9" type="ORF">SK128_006414</name>
</gene>
<evidence type="ECO:0000259" key="8">
    <source>
        <dbReference type="PROSITE" id="PS51160"/>
    </source>
</evidence>
<dbReference type="PROSITE" id="PS51160">
    <property type="entry name" value="ACYLPHOSPHATASE_3"/>
    <property type="match status" value="1"/>
</dbReference>
<dbReference type="PANTHER" id="PTHR10029:SF3">
    <property type="entry name" value="ACYLPHOSPHATASE-RELATED"/>
    <property type="match status" value="1"/>
</dbReference>
<dbReference type="InterPro" id="IPR001792">
    <property type="entry name" value="Acylphosphatase-like_dom"/>
</dbReference>
<dbReference type="InterPro" id="IPR017968">
    <property type="entry name" value="Acylphosphatase_CS"/>
</dbReference>
<dbReference type="SUPFAM" id="SSF54975">
    <property type="entry name" value="Acylphosphatase/BLUF domain-like"/>
    <property type="match status" value="1"/>
</dbReference>
<feature type="non-terminal residue" evidence="9">
    <location>
        <position position="60"/>
    </location>
</feature>
<name>A0AAN9AH94_HALRR</name>
<evidence type="ECO:0000256" key="3">
    <source>
        <dbReference type="ARBA" id="ARBA00022801"/>
    </source>
</evidence>
<dbReference type="EMBL" id="JAXCGZ010000050">
    <property type="protein sequence ID" value="KAK7086906.1"/>
    <property type="molecule type" value="Genomic_DNA"/>
</dbReference>
<dbReference type="PROSITE" id="PS00150">
    <property type="entry name" value="ACYLPHOSPHATASE_1"/>
    <property type="match status" value="1"/>
</dbReference>
<sequence>MASRKLIAVDFEVFGMVQGVFFRKHTQKQAKKLELKGWCKNTQQGTVSGQLEGEQESVEI</sequence>
<evidence type="ECO:0000256" key="6">
    <source>
        <dbReference type="RuleBase" id="RU000553"/>
    </source>
</evidence>
<evidence type="ECO:0000256" key="4">
    <source>
        <dbReference type="ARBA" id="ARBA00047645"/>
    </source>
</evidence>
<feature type="active site" evidence="5">
    <location>
        <position position="23"/>
    </location>
</feature>
<evidence type="ECO:0000256" key="1">
    <source>
        <dbReference type="ARBA" id="ARBA00005614"/>
    </source>
</evidence>
<dbReference type="PANTHER" id="PTHR10029">
    <property type="entry name" value="ACYLPHOSPHATASE"/>
    <property type="match status" value="1"/>
</dbReference>
<comment type="caution">
    <text evidence="9">The sequence shown here is derived from an EMBL/GenBank/DDBJ whole genome shotgun (WGS) entry which is preliminary data.</text>
</comment>
<dbReference type="Proteomes" id="UP001381693">
    <property type="component" value="Unassembled WGS sequence"/>
</dbReference>
<protein>
    <recommendedName>
        <fullName evidence="2 5">Acylphosphatase</fullName>
        <ecNumber evidence="2 5">3.6.1.7</ecNumber>
    </recommendedName>
</protein>
<dbReference type="InterPro" id="IPR020456">
    <property type="entry name" value="Acylphosphatase"/>
</dbReference>
<evidence type="ECO:0000313" key="10">
    <source>
        <dbReference type="Proteomes" id="UP001381693"/>
    </source>
</evidence>
<dbReference type="PROSITE" id="PS00151">
    <property type="entry name" value="ACYLPHOSPHATASE_2"/>
    <property type="match status" value="1"/>
</dbReference>
<dbReference type="GO" id="GO:0003998">
    <property type="term" value="F:acylphosphatase activity"/>
    <property type="evidence" value="ECO:0007669"/>
    <property type="project" value="UniProtKB-EC"/>
</dbReference>
<keyword evidence="10" id="KW-1185">Reference proteome</keyword>
<feature type="active site" evidence="5">
    <location>
        <position position="41"/>
    </location>
</feature>
<evidence type="ECO:0000256" key="5">
    <source>
        <dbReference type="PROSITE-ProRule" id="PRU00520"/>
    </source>
</evidence>
<evidence type="ECO:0000256" key="2">
    <source>
        <dbReference type="ARBA" id="ARBA00012150"/>
    </source>
</evidence>
<dbReference type="Gene3D" id="3.30.70.100">
    <property type="match status" value="1"/>
</dbReference>
<dbReference type="InterPro" id="IPR036046">
    <property type="entry name" value="Acylphosphatase-like_dom_sf"/>
</dbReference>
<feature type="domain" description="Acylphosphatase-like" evidence="8">
    <location>
        <begin position="8"/>
        <end position="60"/>
    </location>
</feature>
<dbReference type="Pfam" id="PF00708">
    <property type="entry name" value="Acylphosphatase"/>
    <property type="match status" value="1"/>
</dbReference>
<accession>A0AAN9AH94</accession>
<evidence type="ECO:0000313" key="9">
    <source>
        <dbReference type="EMBL" id="KAK7086906.1"/>
    </source>
</evidence>
<organism evidence="9 10">
    <name type="scientific">Halocaridina rubra</name>
    <name type="common">Hawaiian red shrimp</name>
    <dbReference type="NCBI Taxonomy" id="373956"/>
    <lineage>
        <taxon>Eukaryota</taxon>
        <taxon>Metazoa</taxon>
        <taxon>Ecdysozoa</taxon>
        <taxon>Arthropoda</taxon>
        <taxon>Crustacea</taxon>
        <taxon>Multicrustacea</taxon>
        <taxon>Malacostraca</taxon>
        <taxon>Eumalacostraca</taxon>
        <taxon>Eucarida</taxon>
        <taxon>Decapoda</taxon>
        <taxon>Pleocyemata</taxon>
        <taxon>Caridea</taxon>
        <taxon>Atyoidea</taxon>
        <taxon>Atyidae</taxon>
        <taxon>Halocaridina</taxon>
    </lineage>
</organism>
<proteinExistence type="inferred from homology"/>
<comment type="similarity">
    <text evidence="1 7">Belongs to the acylphosphatase family.</text>
</comment>